<reference evidence="1 2" key="1">
    <citation type="submission" date="2021-08" db="EMBL/GenBank/DDBJ databases">
        <title>WGS of actinomycetes from Thailand.</title>
        <authorList>
            <person name="Thawai C."/>
        </authorList>
    </citation>
    <scope>NUCLEOTIDE SEQUENCE [LARGE SCALE GENOMIC DNA]</scope>
    <source>
        <strain evidence="1 2">PLK6-54</strain>
    </source>
</reference>
<dbReference type="RefSeq" id="WP_222969351.1">
    <property type="nucleotide sequence ID" value="NZ_JAINZZ010000086.1"/>
</dbReference>
<evidence type="ECO:0000313" key="1">
    <source>
        <dbReference type="EMBL" id="MBY8882766.1"/>
    </source>
</evidence>
<comment type="caution">
    <text evidence="1">The sequence shown here is derived from an EMBL/GenBank/DDBJ whole genome shotgun (WGS) entry which is preliminary data.</text>
</comment>
<name>A0ABS7QIY7_9ACTN</name>
<proteinExistence type="predicted"/>
<gene>
    <name evidence="1" type="ORF">K7862_34790</name>
</gene>
<dbReference type="Proteomes" id="UP000778578">
    <property type="component" value="Unassembled WGS sequence"/>
</dbReference>
<accession>A0ABS7QIY7</accession>
<evidence type="ECO:0000313" key="2">
    <source>
        <dbReference type="Proteomes" id="UP000778578"/>
    </source>
</evidence>
<organism evidence="1 2">
    <name type="scientific">Actinacidiphila acidipaludis</name>
    <dbReference type="NCBI Taxonomy" id="2873382"/>
    <lineage>
        <taxon>Bacteria</taxon>
        <taxon>Bacillati</taxon>
        <taxon>Actinomycetota</taxon>
        <taxon>Actinomycetes</taxon>
        <taxon>Kitasatosporales</taxon>
        <taxon>Streptomycetaceae</taxon>
        <taxon>Actinacidiphila</taxon>
    </lineage>
</organism>
<protein>
    <recommendedName>
        <fullName evidence="3">Enoyl reductase</fullName>
    </recommendedName>
</protein>
<dbReference type="EMBL" id="JAINZZ010000086">
    <property type="protein sequence ID" value="MBY8882766.1"/>
    <property type="molecule type" value="Genomic_DNA"/>
</dbReference>
<sequence>MAGLAVSLSMTVNASANEIPGQDHHGGSDNHHIDASAFAVTYEPANPPPGHPVRAVTGWTPPPCWLAPVATPEQLKAERESVWAEGSPGFEWVSGQRDYYVNGKPHKDFEIANADKGFWWNGQVNPNRLADPASLSCFQERDDWVLKGDPPPPGPVVTPEILAESAYDRIRIPDKVVTLSPNALHTQTVNLNIWAWLDSADIPPVSVTARLNSLGIWATTTATPVGLHLDAGTPNADLFPSSGNCPISKDGSIGEKYTAADGNTVVPPCGLAYRKSSGQGTYTLTATITWRIKWKGSGGTHGDLDNGVFDLPQQVTVQEIQAINR</sequence>
<keyword evidence="2" id="KW-1185">Reference proteome</keyword>
<evidence type="ECO:0008006" key="3">
    <source>
        <dbReference type="Google" id="ProtNLM"/>
    </source>
</evidence>